<evidence type="ECO:0000313" key="2">
    <source>
        <dbReference type="Proteomes" id="UP000034448"/>
    </source>
</evidence>
<comment type="caution">
    <text evidence="1">The sequence shown here is derived from an EMBL/GenBank/DDBJ whole genome shotgun (WGS) entry which is preliminary data.</text>
</comment>
<protein>
    <submittedName>
        <fullName evidence="1">Hpf1p</fullName>
    </submittedName>
</protein>
<feature type="non-terminal residue" evidence="1">
    <location>
        <position position="1"/>
    </location>
</feature>
<name>A0A0G0FKU9_9BACT</name>
<proteinExistence type="predicted"/>
<dbReference type="Proteomes" id="UP000034448">
    <property type="component" value="Unassembled WGS sequence"/>
</dbReference>
<dbReference type="EMBL" id="LBSJ01000036">
    <property type="protein sequence ID" value="KKQ14350.1"/>
    <property type="molecule type" value="Genomic_DNA"/>
</dbReference>
<evidence type="ECO:0000313" key="1">
    <source>
        <dbReference type="EMBL" id="KKQ14350.1"/>
    </source>
</evidence>
<accession>A0A0G0FKU9</accession>
<dbReference type="AlphaFoldDB" id="A0A0G0FKU9"/>
<reference evidence="1 2" key="1">
    <citation type="journal article" date="2015" name="Nature">
        <title>rRNA introns, odd ribosomes, and small enigmatic genomes across a large radiation of phyla.</title>
        <authorList>
            <person name="Brown C.T."/>
            <person name="Hug L.A."/>
            <person name="Thomas B.C."/>
            <person name="Sharon I."/>
            <person name="Castelle C.J."/>
            <person name="Singh A."/>
            <person name="Wilkins M.J."/>
            <person name="Williams K.H."/>
            <person name="Banfield J.F."/>
        </authorList>
    </citation>
    <scope>NUCLEOTIDE SEQUENCE [LARGE SCALE GENOMIC DNA]</scope>
</reference>
<sequence>INDERLMINDKIATQSAQIASLDQRQASDSAVLAETKQKTDSLADAVNSTSSTLTSLSDQIQSLLDSFGGTSEATSSSEPVLTDVGTMFATGSATLADLKVTSEATISGNLTAYTATIQDTFKSLGNTFLGHTTVAGDLTVDGTLSITEGSKINALPILYFQDSPLANGVDFFNGKITVNNSGVLAAESLAIGPQTLGTGIITAGQTELTIPAIQVKTDSKIFLTATSNISGNLVVGTITPGSKFKVKLTQPNLQDVTFNWWIVQSKQALN</sequence>
<gene>
    <name evidence="1" type="ORF">US28_C0036G0005</name>
</gene>
<organism evidence="1 2">
    <name type="scientific">Candidatus Daviesbacteria bacterium GW2011_GWA1_36_8</name>
    <dbReference type="NCBI Taxonomy" id="1618417"/>
    <lineage>
        <taxon>Bacteria</taxon>
        <taxon>Candidatus Daviesiibacteriota</taxon>
    </lineage>
</organism>